<sequence>MKTELKSKLKIDTNYRNISKSYKTSDHKFTIYFQTDTLLEYIHPQIAHLESKFETKADYWFDFYEENNQIVFFKNNNFIKNYSHTGFHKLQGQFNTEFICSLYSKKEHDWLGIFHASTISNKKESIMLIGKSGSGKSTLTTILTNSGYNLIADDNTPILRNNLNTYYLPAGISVKPGAFSKIKRIVHNFDNLPQNYLKNHKGGIKYVPSLEPEVKHVPCNTIVLVNYQPKSKALLEPIDIKTALEILIPDSWISPKPENAKAFLDWISTVTFYKLTYSNNQDVINIFSTIFDND</sequence>
<keyword evidence="2" id="KW-1185">Reference proteome</keyword>
<gene>
    <name evidence="1" type="ORF">BN863_29420</name>
</gene>
<dbReference type="RefSeq" id="WP_038531903.1">
    <property type="nucleotide sequence ID" value="NZ_HG315671.1"/>
</dbReference>
<proteinExistence type="predicted"/>
<reference evidence="1 2" key="1">
    <citation type="journal article" date="2013" name="Appl. Environ. Microbiol.">
        <title>The genome of the alga-associated marine flavobacterium Formosa agariphila KMM 3901T reveals a broad potential for degradation of algal polysaccharides.</title>
        <authorList>
            <person name="Mann A.J."/>
            <person name="Hahnke R.L."/>
            <person name="Huang S."/>
            <person name="Werner J."/>
            <person name="Xing P."/>
            <person name="Barbeyron T."/>
            <person name="Huettel B."/>
            <person name="Stueber K."/>
            <person name="Reinhardt R."/>
            <person name="Harder J."/>
            <person name="Gloeckner F.O."/>
            <person name="Amann R.I."/>
            <person name="Teeling H."/>
        </authorList>
    </citation>
    <scope>NUCLEOTIDE SEQUENCE [LARGE SCALE GENOMIC DNA]</scope>
    <source>
        <strain evidence="2">DSM 15362 / KCTC 12365 / LMG 23005 / KMM 3901</strain>
    </source>
</reference>
<name>T2KRL0_FORAG</name>
<dbReference type="STRING" id="1347342.BN863_29420"/>
<protein>
    <recommendedName>
        <fullName evidence="3">HPr kinase</fullName>
    </recommendedName>
</protein>
<dbReference type="InterPro" id="IPR027417">
    <property type="entry name" value="P-loop_NTPase"/>
</dbReference>
<dbReference type="AlphaFoldDB" id="T2KRL0"/>
<dbReference type="EMBL" id="HG315671">
    <property type="protein sequence ID" value="CDF80654.1"/>
    <property type="molecule type" value="Genomic_DNA"/>
</dbReference>
<dbReference type="Proteomes" id="UP000016160">
    <property type="component" value="Chromosome"/>
</dbReference>
<dbReference type="eggNOG" id="ENOG50317FI">
    <property type="taxonomic scope" value="Bacteria"/>
</dbReference>
<organism evidence="1 2">
    <name type="scientific">Formosa agariphila (strain DSM 15362 / KCTC 12365 / LMG 23005 / KMM 3901 / M-2Alg 35-1)</name>
    <dbReference type="NCBI Taxonomy" id="1347342"/>
    <lineage>
        <taxon>Bacteria</taxon>
        <taxon>Pseudomonadati</taxon>
        <taxon>Bacteroidota</taxon>
        <taxon>Flavobacteriia</taxon>
        <taxon>Flavobacteriales</taxon>
        <taxon>Flavobacteriaceae</taxon>
        <taxon>Formosa</taxon>
    </lineage>
</organism>
<dbReference type="Gene3D" id="3.40.50.300">
    <property type="entry name" value="P-loop containing nucleotide triphosphate hydrolases"/>
    <property type="match status" value="1"/>
</dbReference>
<evidence type="ECO:0000313" key="2">
    <source>
        <dbReference type="Proteomes" id="UP000016160"/>
    </source>
</evidence>
<dbReference type="SUPFAM" id="SSF53795">
    <property type="entry name" value="PEP carboxykinase-like"/>
    <property type="match status" value="1"/>
</dbReference>
<dbReference type="OrthoDB" id="1116059at2"/>
<dbReference type="PATRIC" id="fig|1347342.6.peg.2960"/>
<evidence type="ECO:0008006" key="3">
    <source>
        <dbReference type="Google" id="ProtNLM"/>
    </source>
</evidence>
<evidence type="ECO:0000313" key="1">
    <source>
        <dbReference type="EMBL" id="CDF80654.1"/>
    </source>
</evidence>
<accession>T2KRL0</accession>
<dbReference type="HOGENOM" id="CLU_816229_0_0_10"/>